<dbReference type="OrthoDB" id="9800213at2"/>
<dbReference type="EMBL" id="FNNC01000007">
    <property type="protein sequence ID" value="SDW92296.1"/>
    <property type="molecule type" value="Genomic_DNA"/>
</dbReference>
<dbReference type="Proteomes" id="UP000199488">
    <property type="component" value="Unassembled WGS sequence"/>
</dbReference>
<organism evidence="3 4">
    <name type="scientific">Marinococcus luteus</name>
    <dbReference type="NCBI Taxonomy" id="1122204"/>
    <lineage>
        <taxon>Bacteria</taxon>
        <taxon>Bacillati</taxon>
        <taxon>Bacillota</taxon>
        <taxon>Bacilli</taxon>
        <taxon>Bacillales</taxon>
        <taxon>Bacillaceae</taxon>
        <taxon>Marinococcus</taxon>
    </lineage>
</organism>
<feature type="active site" description="Nucleophile" evidence="1">
    <location>
        <position position="93"/>
    </location>
</feature>
<dbReference type="SUPFAM" id="SSF53474">
    <property type="entry name" value="alpha/beta-Hydrolases"/>
    <property type="match status" value="1"/>
</dbReference>
<evidence type="ECO:0000313" key="3">
    <source>
        <dbReference type="EMBL" id="SDW92296.1"/>
    </source>
</evidence>
<evidence type="ECO:0000313" key="4">
    <source>
        <dbReference type="Proteomes" id="UP000199488"/>
    </source>
</evidence>
<name>A0A1H2XHN0_9BACI</name>
<dbReference type="STRING" id="1122204.SAMN05421781_2746"/>
<dbReference type="InterPro" id="IPR029058">
    <property type="entry name" value="AB_hydrolase_fold"/>
</dbReference>
<dbReference type="Gene3D" id="3.40.50.1820">
    <property type="entry name" value="alpha/beta hydrolase"/>
    <property type="match status" value="1"/>
</dbReference>
<feature type="active site" description="Charge relay system" evidence="1">
    <location>
        <position position="223"/>
    </location>
</feature>
<dbReference type="PANTHER" id="PTHR11614">
    <property type="entry name" value="PHOSPHOLIPASE-RELATED"/>
    <property type="match status" value="1"/>
</dbReference>
<evidence type="ECO:0000259" key="2">
    <source>
        <dbReference type="Pfam" id="PF12146"/>
    </source>
</evidence>
<dbReference type="InterPro" id="IPR051044">
    <property type="entry name" value="MAG_DAG_Lipase"/>
</dbReference>
<dbReference type="InterPro" id="IPR022742">
    <property type="entry name" value="Hydrolase_4"/>
</dbReference>
<gene>
    <name evidence="3" type="ORF">SAMN05421781_2746</name>
</gene>
<dbReference type="GO" id="GO:0052689">
    <property type="term" value="F:carboxylic ester hydrolase activity"/>
    <property type="evidence" value="ECO:0007669"/>
    <property type="project" value="InterPro"/>
</dbReference>
<dbReference type="Pfam" id="PF12146">
    <property type="entry name" value="Hydrolase_4"/>
    <property type="match status" value="1"/>
</dbReference>
<protein>
    <submittedName>
        <fullName evidence="3">Carboxylesterase</fullName>
    </submittedName>
</protein>
<dbReference type="PIRSF" id="PIRSF017388">
    <property type="entry name" value="Esterase_lipase"/>
    <property type="match status" value="1"/>
</dbReference>
<feature type="active site" description="Charge relay system" evidence="1">
    <location>
        <position position="193"/>
    </location>
</feature>
<dbReference type="InterPro" id="IPR012354">
    <property type="entry name" value="Esterase_lipase"/>
</dbReference>
<dbReference type="AlphaFoldDB" id="A0A1H2XHN0"/>
<keyword evidence="4" id="KW-1185">Reference proteome</keyword>
<accession>A0A1H2XHN0</accession>
<evidence type="ECO:0000256" key="1">
    <source>
        <dbReference type="PIRSR" id="PIRSR017388-1"/>
    </source>
</evidence>
<feature type="domain" description="Serine aminopeptidase S33" evidence="2">
    <location>
        <begin position="16"/>
        <end position="226"/>
    </location>
</feature>
<proteinExistence type="predicted"/>
<reference evidence="3 4" key="1">
    <citation type="submission" date="2016-10" db="EMBL/GenBank/DDBJ databases">
        <authorList>
            <person name="de Groot N.N."/>
        </authorList>
    </citation>
    <scope>NUCLEOTIDE SEQUENCE [LARGE SCALE GENOMIC DNA]</scope>
    <source>
        <strain evidence="3 4">DSM 23126</strain>
    </source>
</reference>
<sequence>MRVVPPKSFTFEGGNRAVLLLHGFTGSSADVRMMGRFLEKKGYTVHAPVYKGHGVPPEELMETDYHDWWEDVKAGIEELKERGFDQIAVGGLSLGGLMALRVAHHYDVLGVIPMSAPMTTFNNADKLYGDVINYAKEFKRLEGKDQDQIDKEIMEFRQLPTDTLHSVNRLIREVAEGLDMVHVPAMIVQGEKDDMIAEDSANIIYEEISSEDKQIKWYPDSPHVITLGNDRDELNEDVYQFLDGLNWSK</sequence>